<dbReference type="InterPro" id="IPR049874">
    <property type="entry name" value="ROK_cs"/>
</dbReference>
<accession>A0A3B0SDJ1</accession>
<gene>
    <name evidence="1" type="ORF">MNBD_ACTINO02-2725</name>
</gene>
<sequence>MASIGVDIGGTKVLGVLLEESTVVRRVKLATPSQPADLAKSVQTVVGELGGADSVGVGIAGLVQFPEGVFAWGPHVAGTRLPLRDQLEELLDVPIVVDSDANTAAYAEMTIGNGRGYSNMLLVTLGTGIGGAIVIGGRLYRGDSFAGEWGHMLYQPNGRQCACGKQGCWETVASGPALAALATAFVSENPSGSLSHFLSDTAITGKAVTQAADAGDEVARGLVTQVGADFGRGLCNLIAIFDPEVVVVGGGLGSIGESILGPARRVAADALHGAAHRMLPPILVAGLGPDAGAIGAGLMAQEVAENGIESV</sequence>
<dbReference type="PROSITE" id="PS01125">
    <property type="entry name" value="ROK"/>
    <property type="match status" value="1"/>
</dbReference>
<dbReference type="PANTHER" id="PTHR18964:SF173">
    <property type="entry name" value="GLUCOKINASE"/>
    <property type="match status" value="1"/>
</dbReference>
<evidence type="ECO:0000313" key="1">
    <source>
        <dbReference type="EMBL" id="VAV93075.1"/>
    </source>
</evidence>
<dbReference type="SUPFAM" id="SSF53067">
    <property type="entry name" value="Actin-like ATPase domain"/>
    <property type="match status" value="1"/>
</dbReference>
<dbReference type="Pfam" id="PF00480">
    <property type="entry name" value="ROK"/>
    <property type="match status" value="1"/>
</dbReference>
<dbReference type="InterPro" id="IPR043129">
    <property type="entry name" value="ATPase_NBD"/>
</dbReference>
<evidence type="ECO:0008006" key="2">
    <source>
        <dbReference type="Google" id="ProtNLM"/>
    </source>
</evidence>
<reference evidence="1" key="1">
    <citation type="submission" date="2018-06" db="EMBL/GenBank/DDBJ databases">
        <authorList>
            <person name="Zhirakovskaya E."/>
        </authorList>
    </citation>
    <scope>NUCLEOTIDE SEQUENCE</scope>
</reference>
<dbReference type="EMBL" id="UOEK01000038">
    <property type="protein sequence ID" value="VAV93075.1"/>
    <property type="molecule type" value="Genomic_DNA"/>
</dbReference>
<name>A0A3B0SDJ1_9ZZZZ</name>
<proteinExistence type="predicted"/>
<organism evidence="1">
    <name type="scientific">hydrothermal vent metagenome</name>
    <dbReference type="NCBI Taxonomy" id="652676"/>
    <lineage>
        <taxon>unclassified sequences</taxon>
        <taxon>metagenomes</taxon>
        <taxon>ecological metagenomes</taxon>
    </lineage>
</organism>
<dbReference type="InterPro" id="IPR000600">
    <property type="entry name" value="ROK"/>
</dbReference>
<dbReference type="Gene3D" id="3.30.420.40">
    <property type="match status" value="2"/>
</dbReference>
<protein>
    <recommendedName>
        <fullName evidence="2">Glucokinase</fullName>
    </recommendedName>
</protein>
<dbReference type="AlphaFoldDB" id="A0A3B0SDJ1"/>
<dbReference type="PANTHER" id="PTHR18964">
    <property type="entry name" value="ROK (REPRESSOR, ORF, KINASE) FAMILY"/>
    <property type="match status" value="1"/>
</dbReference>